<dbReference type="WBParaSite" id="PSU_v2.g11828.t1">
    <property type="protein sequence ID" value="PSU_v2.g11828.t1"/>
    <property type="gene ID" value="PSU_v2.g11828"/>
</dbReference>
<accession>A0A914XV66</accession>
<proteinExistence type="predicted"/>
<dbReference type="AlphaFoldDB" id="A0A914XV66"/>
<organism evidence="1 2">
    <name type="scientific">Panagrolaimus superbus</name>
    <dbReference type="NCBI Taxonomy" id="310955"/>
    <lineage>
        <taxon>Eukaryota</taxon>
        <taxon>Metazoa</taxon>
        <taxon>Ecdysozoa</taxon>
        <taxon>Nematoda</taxon>
        <taxon>Chromadorea</taxon>
        <taxon>Rhabditida</taxon>
        <taxon>Tylenchina</taxon>
        <taxon>Panagrolaimomorpha</taxon>
        <taxon>Panagrolaimoidea</taxon>
        <taxon>Panagrolaimidae</taxon>
        <taxon>Panagrolaimus</taxon>
    </lineage>
</organism>
<evidence type="ECO:0000313" key="2">
    <source>
        <dbReference type="WBParaSite" id="PSU_v2.g11828.t1"/>
    </source>
</evidence>
<name>A0A914XV66_9BILA</name>
<sequence>MYFIATNQGHKYQNRDLESFRVSWNKSKEAVETFLVKIENVTSIKSDDILMTYELEQIGTMLKKENNNELEALVQQILTTISQISMTSKFNLAKKPSVEPMNDSQKPGLFKALEICRKHVVDVNLKQLFQKLVEAYGQESVVKNAEKIGRQIDIILMDVNGELYDMITEFIDGNESTKTDLTKSIDIFADKFADEMRNKKSFHEHFAKNLLNFKWLKTAN</sequence>
<dbReference type="Proteomes" id="UP000887577">
    <property type="component" value="Unplaced"/>
</dbReference>
<reference evidence="2" key="1">
    <citation type="submission" date="2022-11" db="UniProtKB">
        <authorList>
            <consortium name="WormBaseParasite"/>
        </authorList>
    </citation>
    <scope>IDENTIFICATION</scope>
</reference>
<protein>
    <submittedName>
        <fullName evidence="2">Uncharacterized protein</fullName>
    </submittedName>
</protein>
<evidence type="ECO:0000313" key="1">
    <source>
        <dbReference type="Proteomes" id="UP000887577"/>
    </source>
</evidence>
<keyword evidence="1" id="KW-1185">Reference proteome</keyword>